<feature type="compositionally biased region" description="Basic and acidic residues" evidence="1">
    <location>
        <begin position="374"/>
        <end position="397"/>
    </location>
</feature>
<comment type="caution">
    <text evidence="2">The sequence shown here is derived from an EMBL/GenBank/DDBJ whole genome shotgun (WGS) entry which is preliminary data.</text>
</comment>
<evidence type="ECO:0000256" key="1">
    <source>
        <dbReference type="SAM" id="MobiDB-lite"/>
    </source>
</evidence>
<feature type="compositionally biased region" description="Basic and acidic residues" evidence="1">
    <location>
        <begin position="350"/>
        <end position="364"/>
    </location>
</feature>
<gene>
    <name evidence="2" type="ORF">PPACK8108_LOCUS21474</name>
</gene>
<reference evidence="2" key="1">
    <citation type="submission" date="2022-06" db="EMBL/GenBank/DDBJ databases">
        <authorList>
            <consortium name="SYNGENTA / RWTH Aachen University"/>
        </authorList>
    </citation>
    <scope>NUCLEOTIDE SEQUENCE</scope>
</reference>
<dbReference type="Proteomes" id="UP001153365">
    <property type="component" value="Unassembled WGS sequence"/>
</dbReference>
<proteinExistence type="predicted"/>
<evidence type="ECO:0000313" key="2">
    <source>
        <dbReference type="EMBL" id="CAH7686781.1"/>
    </source>
</evidence>
<name>A0AAV0BHI8_PHAPC</name>
<protein>
    <submittedName>
        <fullName evidence="2">Uncharacterized protein</fullName>
    </submittedName>
</protein>
<evidence type="ECO:0000313" key="3">
    <source>
        <dbReference type="Proteomes" id="UP001153365"/>
    </source>
</evidence>
<feature type="region of interest" description="Disordered" evidence="1">
    <location>
        <begin position="350"/>
        <end position="397"/>
    </location>
</feature>
<organism evidence="2 3">
    <name type="scientific">Phakopsora pachyrhizi</name>
    <name type="common">Asian soybean rust disease fungus</name>
    <dbReference type="NCBI Taxonomy" id="170000"/>
    <lineage>
        <taxon>Eukaryota</taxon>
        <taxon>Fungi</taxon>
        <taxon>Dikarya</taxon>
        <taxon>Basidiomycota</taxon>
        <taxon>Pucciniomycotina</taxon>
        <taxon>Pucciniomycetes</taxon>
        <taxon>Pucciniales</taxon>
        <taxon>Phakopsoraceae</taxon>
        <taxon>Phakopsora</taxon>
    </lineage>
</organism>
<keyword evidence="3" id="KW-1185">Reference proteome</keyword>
<dbReference type="AlphaFoldDB" id="A0AAV0BHI8"/>
<sequence length="397" mass="45847">MISAYQISGRIATMRLPRMFEGVASDWFVTKIELDSPHDWGAWKVLIKNQFGTRLWKKKMIKTFEADFFDPMKDKSHKWCLQQKKRLECAHPSLSLDEVNERILGQCKVSLEHEIKYRIDIDQDLPHLIAVMEEVIEMKGLNKKFLKETNSVKRTVEYKDIKTEEPAMNRDLVHKSVSNQDRNKLDLTILAYHNHTYKEAFKVQEREREENYLSQQHKQDRTSIVPTWEIDKISRAPQTLNAECFYASVVKAGSEGIDEVEMKISIGDMNKGDTDAAHDAAYLEGLTPPIETFIKLGSLTELKKSLRCLIQVVVKEVEGEFATGQKLSSENEIGLELVNKQSWQVIESLKEGRRQPQEPKEELTMKVISTSKGIRPEEEQSNKINKDLRGLKKDNVN</sequence>
<accession>A0AAV0BHI8</accession>
<dbReference type="EMBL" id="CALTRL010005816">
    <property type="protein sequence ID" value="CAH7686781.1"/>
    <property type="molecule type" value="Genomic_DNA"/>
</dbReference>